<evidence type="ECO:0000256" key="4">
    <source>
        <dbReference type="SAM" id="SignalP"/>
    </source>
</evidence>
<evidence type="ECO:0000256" key="2">
    <source>
        <dbReference type="ARBA" id="ARBA00022759"/>
    </source>
</evidence>
<dbReference type="EMBL" id="DRMJ01000021">
    <property type="protein sequence ID" value="HHL42057.1"/>
    <property type="molecule type" value="Genomic_DNA"/>
</dbReference>
<accession>A0A7C5LRF7</accession>
<feature type="signal peptide" evidence="4">
    <location>
        <begin position="1"/>
        <end position="25"/>
    </location>
</feature>
<feature type="domain" description="TNase-like" evidence="5">
    <location>
        <begin position="40"/>
        <end position="175"/>
    </location>
</feature>
<name>A0A7C5LRF7_9PROT</name>
<gene>
    <name evidence="6" type="ORF">ENJ42_00435</name>
</gene>
<reference evidence="6" key="1">
    <citation type="journal article" date="2020" name="mSystems">
        <title>Genome- and Community-Level Interaction Insights into Carbon Utilization and Element Cycling Functions of Hydrothermarchaeota in Hydrothermal Sediment.</title>
        <authorList>
            <person name="Zhou Z."/>
            <person name="Liu Y."/>
            <person name="Xu W."/>
            <person name="Pan J."/>
            <person name="Luo Z.H."/>
            <person name="Li M."/>
        </authorList>
    </citation>
    <scope>NUCLEOTIDE SEQUENCE [LARGE SCALE GENOMIC DNA]</scope>
    <source>
        <strain evidence="6">HyVt-485</strain>
    </source>
</reference>
<keyword evidence="1" id="KW-0540">Nuclease</keyword>
<feature type="chain" id="PRO_5028454646" description="TNase-like domain-containing protein" evidence="4">
    <location>
        <begin position="26"/>
        <end position="281"/>
    </location>
</feature>
<dbReference type="PANTHER" id="PTHR12302:SF3">
    <property type="entry name" value="SERINE_THREONINE-PROTEIN KINASE 31"/>
    <property type="match status" value="1"/>
</dbReference>
<dbReference type="InterPro" id="IPR016071">
    <property type="entry name" value="Staphylococal_nuclease_OB-fold"/>
</dbReference>
<dbReference type="Gene3D" id="2.40.50.90">
    <property type="match status" value="1"/>
</dbReference>
<evidence type="ECO:0000313" key="6">
    <source>
        <dbReference type="EMBL" id="HHL42057.1"/>
    </source>
</evidence>
<keyword evidence="3" id="KW-0378">Hydrolase</keyword>
<evidence type="ECO:0000259" key="5">
    <source>
        <dbReference type="PROSITE" id="PS50830"/>
    </source>
</evidence>
<organism evidence="6">
    <name type="scientific">Hellea balneolensis</name>
    <dbReference type="NCBI Taxonomy" id="287478"/>
    <lineage>
        <taxon>Bacteria</taxon>
        <taxon>Pseudomonadati</taxon>
        <taxon>Pseudomonadota</taxon>
        <taxon>Alphaproteobacteria</taxon>
        <taxon>Maricaulales</taxon>
        <taxon>Robiginitomaculaceae</taxon>
        <taxon>Hellea</taxon>
    </lineage>
</organism>
<evidence type="ECO:0000256" key="1">
    <source>
        <dbReference type="ARBA" id="ARBA00022722"/>
    </source>
</evidence>
<proteinExistence type="predicted"/>
<keyword evidence="4" id="KW-0732">Signal</keyword>
<dbReference type="InterPro" id="IPR035437">
    <property type="entry name" value="SNase_OB-fold_sf"/>
</dbReference>
<dbReference type="GO" id="GO:0004519">
    <property type="term" value="F:endonuclease activity"/>
    <property type="evidence" value="ECO:0007669"/>
    <property type="project" value="UniProtKB-KW"/>
</dbReference>
<dbReference type="AlphaFoldDB" id="A0A7C5LRF7"/>
<dbReference type="Proteomes" id="UP000885830">
    <property type="component" value="Unassembled WGS sequence"/>
</dbReference>
<evidence type="ECO:0000256" key="3">
    <source>
        <dbReference type="ARBA" id="ARBA00022801"/>
    </source>
</evidence>
<dbReference type="PROSITE" id="PS50830">
    <property type="entry name" value="TNASE_3"/>
    <property type="match status" value="1"/>
</dbReference>
<sequence length="281" mass="30711">MTRSGLYVRLALVLAGVLASPTAFAGKPSVVAPVHTRLAKGETGQVRSVYDGDSFTLASGLWVELAAIKAPKRASKKSGAPAQPLAKQARAALGRLIGGKEVHLYYSGDRRDRYERAQAQVFTSAQNQAGLWVQKAMVEQGLAYVYPWNGDGLDFTPLYEAEQKARQARRGIWNSKVTNGFYDIRTPDPNGLAQMVDTVQIVEGIIVSVADVRGTIYMNFGADYKTDFTIAIAKKNRKAFKNPKQNPLSLAGARVRVRGYIELSNGPVIWLDSPARLEILD</sequence>
<dbReference type="PANTHER" id="PTHR12302">
    <property type="entry name" value="EBNA2 BINDING PROTEIN P100"/>
    <property type="match status" value="1"/>
</dbReference>
<protein>
    <recommendedName>
        <fullName evidence="5">TNase-like domain-containing protein</fullName>
    </recommendedName>
</protein>
<comment type="caution">
    <text evidence="6">The sequence shown here is derived from an EMBL/GenBank/DDBJ whole genome shotgun (WGS) entry which is preliminary data.</text>
</comment>
<dbReference type="SUPFAM" id="SSF50199">
    <property type="entry name" value="Staphylococcal nuclease"/>
    <property type="match status" value="1"/>
</dbReference>
<dbReference type="Pfam" id="PF00565">
    <property type="entry name" value="SNase"/>
    <property type="match status" value="1"/>
</dbReference>
<dbReference type="GO" id="GO:0016787">
    <property type="term" value="F:hydrolase activity"/>
    <property type="evidence" value="ECO:0007669"/>
    <property type="project" value="UniProtKB-KW"/>
</dbReference>
<dbReference type="SMART" id="SM00318">
    <property type="entry name" value="SNc"/>
    <property type="match status" value="1"/>
</dbReference>
<keyword evidence="2" id="KW-0255">Endonuclease</keyword>